<evidence type="ECO:0000256" key="2">
    <source>
        <dbReference type="ARBA" id="ARBA00001946"/>
    </source>
</evidence>
<comment type="pathway">
    <text evidence="3">Cofactor biosynthesis; tetrahydrofolate biosynthesis; 7,8-dihydrofolate from 2-amino-4-hydroxy-6-hydroxymethyl-7,8-dihydropteridine diphosphate and 4-aminobenzoate: step 1/2.</text>
</comment>
<feature type="domain" description="Pterin-binding" evidence="9">
    <location>
        <begin position="1"/>
        <end position="255"/>
    </location>
</feature>
<evidence type="ECO:0000256" key="6">
    <source>
        <dbReference type="ARBA" id="ARBA00022723"/>
    </source>
</evidence>
<evidence type="ECO:0000256" key="7">
    <source>
        <dbReference type="ARBA" id="ARBA00022842"/>
    </source>
</evidence>
<comment type="catalytic activity">
    <reaction evidence="1">
        <text>(7,8-dihydropterin-6-yl)methyl diphosphate + 4-aminobenzoate = 7,8-dihydropteroate + diphosphate</text>
        <dbReference type="Rhea" id="RHEA:19949"/>
        <dbReference type="ChEBI" id="CHEBI:17836"/>
        <dbReference type="ChEBI" id="CHEBI:17839"/>
        <dbReference type="ChEBI" id="CHEBI:33019"/>
        <dbReference type="ChEBI" id="CHEBI:72950"/>
        <dbReference type="EC" id="2.5.1.15"/>
    </reaction>
</comment>
<dbReference type="EMBL" id="JAAONZ010000003">
    <property type="protein sequence ID" value="NHO64820.1"/>
    <property type="molecule type" value="Genomic_DNA"/>
</dbReference>
<dbReference type="NCBIfam" id="TIGR01496">
    <property type="entry name" value="DHPS"/>
    <property type="match status" value="1"/>
</dbReference>
<dbReference type="Gene3D" id="3.20.20.20">
    <property type="entry name" value="Dihydropteroate synthase-like"/>
    <property type="match status" value="1"/>
</dbReference>
<evidence type="ECO:0000256" key="3">
    <source>
        <dbReference type="ARBA" id="ARBA00004763"/>
    </source>
</evidence>
<comment type="cofactor">
    <cofactor evidence="2">
        <name>Mg(2+)</name>
        <dbReference type="ChEBI" id="CHEBI:18420"/>
    </cofactor>
</comment>
<dbReference type="GO" id="GO:0046656">
    <property type="term" value="P:folic acid biosynthetic process"/>
    <property type="evidence" value="ECO:0007669"/>
    <property type="project" value="UniProtKB-KW"/>
</dbReference>
<comment type="caution">
    <text evidence="10">The sequence shown here is derived from an EMBL/GenBank/DDBJ whole genome shotgun (WGS) entry which is preliminary data.</text>
</comment>
<proteinExistence type="predicted"/>
<gene>
    <name evidence="10" type="primary">folP</name>
    <name evidence="10" type="ORF">G8770_04610</name>
</gene>
<sequence>MGILNTTPDSFSDGGQLLQQGTVNLDAALKRAEAMVTAGAKILDVGGESTRPGAKVVSEQEELQRVVPLVEAIARELDVVISVDTSSAIVMTEAASVGAGLINDVRSLQREGALSAVAESGLPVCIMHMRGEPQTMQTQLAYESVVDEVLKFLLERAAVLEAAGIPNDKVLLDPGYGFSKSPEHNLQLLQKLPVIVDTGFPVLAGLSRKSVIGHVLNKTVEERLAGSLAAALLAAQAGAKIIRVHDVAETVDALKVWQAVVAA</sequence>
<dbReference type="GO" id="GO:0004156">
    <property type="term" value="F:dihydropteroate synthase activity"/>
    <property type="evidence" value="ECO:0007669"/>
    <property type="project" value="UniProtKB-EC"/>
</dbReference>
<dbReference type="CDD" id="cd00739">
    <property type="entry name" value="DHPS"/>
    <property type="match status" value="1"/>
</dbReference>
<organism evidence="10 11">
    <name type="scientific">Pseudomaricurvus hydrocarbonicus</name>
    <dbReference type="NCBI Taxonomy" id="1470433"/>
    <lineage>
        <taxon>Bacteria</taxon>
        <taxon>Pseudomonadati</taxon>
        <taxon>Pseudomonadota</taxon>
        <taxon>Gammaproteobacteria</taxon>
        <taxon>Cellvibrionales</taxon>
        <taxon>Cellvibrionaceae</taxon>
        <taxon>Pseudomaricurvus</taxon>
    </lineage>
</organism>
<dbReference type="SUPFAM" id="SSF51717">
    <property type="entry name" value="Dihydropteroate synthetase-like"/>
    <property type="match status" value="1"/>
</dbReference>
<keyword evidence="5 10" id="KW-0808">Transferase</keyword>
<evidence type="ECO:0000256" key="8">
    <source>
        <dbReference type="ARBA" id="ARBA00022909"/>
    </source>
</evidence>
<keyword evidence="6" id="KW-0479">Metal-binding</keyword>
<keyword evidence="8" id="KW-0289">Folate biosynthesis</keyword>
<reference evidence="10" key="1">
    <citation type="submission" date="2020-03" db="EMBL/GenBank/DDBJ databases">
        <authorList>
            <person name="Guo F."/>
        </authorList>
    </citation>
    <scope>NUCLEOTIDE SEQUENCE</scope>
    <source>
        <strain evidence="10">JCM 30134</strain>
    </source>
</reference>
<dbReference type="GO" id="GO:0046872">
    <property type="term" value="F:metal ion binding"/>
    <property type="evidence" value="ECO:0007669"/>
    <property type="project" value="UniProtKB-KW"/>
</dbReference>
<dbReference type="AlphaFoldDB" id="A0A9E5MLW3"/>
<dbReference type="Pfam" id="PF00809">
    <property type="entry name" value="Pterin_bind"/>
    <property type="match status" value="1"/>
</dbReference>
<evidence type="ECO:0000256" key="5">
    <source>
        <dbReference type="ARBA" id="ARBA00022679"/>
    </source>
</evidence>
<keyword evidence="7" id="KW-0460">Magnesium</keyword>
<dbReference type="InterPro" id="IPR000489">
    <property type="entry name" value="Pterin-binding_dom"/>
</dbReference>
<dbReference type="GO" id="GO:0005829">
    <property type="term" value="C:cytosol"/>
    <property type="evidence" value="ECO:0007669"/>
    <property type="project" value="TreeGrafter"/>
</dbReference>
<dbReference type="PROSITE" id="PS50972">
    <property type="entry name" value="PTERIN_BINDING"/>
    <property type="match status" value="1"/>
</dbReference>
<keyword evidence="11" id="KW-1185">Reference proteome</keyword>
<dbReference type="InterPro" id="IPR045031">
    <property type="entry name" value="DHP_synth-like"/>
</dbReference>
<evidence type="ECO:0000259" key="9">
    <source>
        <dbReference type="PROSITE" id="PS50972"/>
    </source>
</evidence>
<accession>A0A9E5MLW3</accession>
<evidence type="ECO:0000256" key="4">
    <source>
        <dbReference type="ARBA" id="ARBA00012458"/>
    </source>
</evidence>
<evidence type="ECO:0000313" key="11">
    <source>
        <dbReference type="Proteomes" id="UP000787472"/>
    </source>
</evidence>
<evidence type="ECO:0000313" key="10">
    <source>
        <dbReference type="EMBL" id="NHO64820.1"/>
    </source>
</evidence>
<dbReference type="PROSITE" id="PS00793">
    <property type="entry name" value="DHPS_2"/>
    <property type="match status" value="1"/>
</dbReference>
<dbReference type="PANTHER" id="PTHR20941:SF1">
    <property type="entry name" value="FOLIC ACID SYNTHESIS PROTEIN FOL1"/>
    <property type="match status" value="1"/>
</dbReference>
<dbReference type="InterPro" id="IPR006390">
    <property type="entry name" value="DHP_synth_dom"/>
</dbReference>
<evidence type="ECO:0000256" key="1">
    <source>
        <dbReference type="ARBA" id="ARBA00000012"/>
    </source>
</evidence>
<dbReference type="GO" id="GO:0046654">
    <property type="term" value="P:tetrahydrofolate biosynthetic process"/>
    <property type="evidence" value="ECO:0007669"/>
    <property type="project" value="TreeGrafter"/>
</dbReference>
<dbReference type="PANTHER" id="PTHR20941">
    <property type="entry name" value="FOLATE SYNTHESIS PROTEINS"/>
    <property type="match status" value="1"/>
</dbReference>
<protein>
    <recommendedName>
        <fullName evidence="4">dihydropteroate synthase</fullName>
        <ecNumber evidence="4">2.5.1.15</ecNumber>
    </recommendedName>
</protein>
<dbReference type="InterPro" id="IPR011005">
    <property type="entry name" value="Dihydropteroate_synth-like_sf"/>
</dbReference>
<name>A0A9E5MLW3_9GAMM</name>
<dbReference type="EC" id="2.5.1.15" evidence="4"/>
<dbReference type="Proteomes" id="UP000787472">
    <property type="component" value="Unassembled WGS sequence"/>
</dbReference>